<accession>A0A0A2DHV8</accession>
<evidence type="ECO:0000313" key="3">
    <source>
        <dbReference type="Proteomes" id="UP000030145"/>
    </source>
</evidence>
<keyword evidence="3" id="KW-1185">Reference proteome</keyword>
<comment type="caution">
    <text evidence="2">The sequence shown here is derived from an EMBL/GenBank/DDBJ whole genome shotgun (WGS) entry which is preliminary data.</text>
</comment>
<protein>
    <submittedName>
        <fullName evidence="2">Uncharacterized protein</fullName>
    </submittedName>
</protein>
<dbReference type="AlphaFoldDB" id="A0A0A2DHV8"/>
<organism evidence="2 3">
    <name type="scientific">Corynebacterium auriscanis</name>
    <dbReference type="NCBI Taxonomy" id="99807"/>
    <lineage>
        <taxon>Bacteria</taxon>
        <taxon>Bacillati</taxon>
        <taxon>Actinomycetota</taxon>
        <taxon>Actinomycetes</taxon>
        <taxon>Mycobacteriales</taxon>
        <taxon>Corynebacteriaceae</taxon>
        <taxon>Corynebacterium</taxon>
    </lineage>
</organism>
<sequence>MALAGLIVTVTSGAAQADVVDRALTALPKGQISCAQATKYWTNTADYNRKVAQARALAAVDPRGPQILAALARVDEAANRCGLKGGVRPTTPVNPSNKPAPRPAHNQPGRPVHNQQARPAAKKPTAKKPSKKPAKRVYEIVPGAPVAQTIHVPNLGDVKVPNLWEMVRNWLKGFGIRI</sequence>
<feature type="region of interest" description="Disordered" evidence="1">
    <location>
        <begin position="82"/>
        <end position="135"/>
    </location>
</feature>
<name>A0A0A2DHV8_9CORY</name>
<proteinExistence type="predicted"/>
<feature type="compositionally biased region" description="Basic residues" evidence="1">
    <location>
        <begin position="120"/>
        <end position="135"/>
    </location>
</feature>
<dbReference type="EMBL" id="JRVJ01000005">
    <property type="protein sequence ID" value="KGM18778.1"/>
    <property type="molecule type" value="Genomic_DNA"/>
</dbReference>
<reference evidence="2 3" key="1">
    <citation type="submission" date="2014-10" db="EMBL/GenBank/DDBJ databases">
        <title>Whole Genome sequence of Corynebacterium auriscanis strain CIP 106629.</title>
        <authorList>
            <person name="Hassan S.S."/>
            <person name="Jamal S.B."/>
            <person name="Tiwari S."/>
            <person name="Oliveira L.D.C."/>
            <person name="Souza F."/>
            <person name="Mariano D.C."/>
            <person name="Almeida S."/>
            <person name="Dorella F."/>
            <person name="Pereira F."/>
            <person name="Carvalho A."/>
            <person name="Leal C.A."/>
            <person name="Soares S.D.C."/>
            <person name="Figueiredo H.C."/>
            <person name="Silva A."/>
            <person name="Azevedo V.A."/>
        </authorList>
    </citation>
    <scope>NUCLEOTIDE SEQUENCE [LARGE SCALE GENOMIC DNA]</scope>
    <source>
        <strain evidence="2 3">CIP 106629</strain>
    </source>
</reference>
<dbReference type="Proteomes" id="UP000030145">
    <property type="component" value="Unassembled WGS sequence"/>
</dbReference>
<gene>
    <name evidence="2" type="ORF">MA47_05330</name>
</gene>
<evidence type="ECO:0000256" key="1">
    <source>
        <dbReference type="SAM" id="MobiDB-lite"/>
    </source>
</evidence>
<evidence type="ECO:0000313" key="2">
    <source>
        <dbReference type="EMBL" id="KGM18778.1"/>
    </source>
</evidence>